<protein>
    <submittedName>
        <fullName evidence="3">Uncharacterized protein</fullName>
    </submittedName>
</protein>
<reference evidence="3 4" key="1">
    <citation type="journal article" date="2015" name="MBio">
        <title>Genome-Resolved Metagenomic Analysis Reveals Roles for Candidate Phyla and Other Microbial Community Members in Biogeochemical Transformations in Oil Reservoirs.</title>
        <authorList>
            <person name="Hu P."/>
            <person name="Tom L."/>
            <person name="Singh A."/>
            <person name="Thomas B.C."/>
            <person name="Baker B.J."/>
            <person name="Piceno Y.M."/>
            <person name="Andersen G.L."/>
            <person name="Banfield J.F."/>
        </authorList>
    </citation>
    <scope>NUCLEOTIDE SEQUENCE [LARGE SCALE GENOMIC DNA]</scope>
    <source>
        <strain evidence="3">46_16</strain>
    </source>
</reference>
<sequence>MDTLQETKHIQSMLVTSTRTYTNNASIAADLAAMVAQSGKKTLLMDADLNRPVIHRVFELPNRVGLSDILQGQRSAEAIMHKLIGDNLHVITSGIMPTVTKDLIGTKEMSNLIKQLKQQYEKIFIHGPAFFYNEATLLAAQVDGVVLLINPNYAKSEATQAIVERFQKTGATIVGIVMRDQPRYQSNQSAFINRLLNYDKHNRIGS</sequence>
<dbReference type="AlphaFoldDB" id="A0A101FXK2"/>
<dbReference type="Gene3D" id="3.40.50.300">
    <property type="entry name" value="P-loop containing nucleotide triphosphate hydrolases"/>
    <property type="match status" value="1"/>
</dbReference>
<dbReference type="EMBL" id="LGFU01000040">
    <property type="protein sequence ID" value="KUK46320.1"/>
    <property type="molecule type" value="Genomic_DNA"/>
</dbReference>
<comment type="caution">
    <text evidence="3">The sequence shown here is derived from an EMBL/GenBank/DDBJ whole genome shotgun (WGS) entry which is preliminary data.</text>
</comment>
<proteinExistence type="predicted"/>
<dbReference type="PANTHER" id="PTHR32309:SF13">
    <property type="entry name" value="FERRIC ENTEROBACTIN TRANSPORT PROTEIN FEPE"/>
    <property type="match status" value="1"/>
</dbReference>
<dbReference type="SUPFAM" id="SSF52540">
    <property type="entry name" value="P-loop containing nucleoside triphosphate hydrolases"/>
    <property type="match status" value="1"/>
</dbReference>
<name>A0A101FXK2_9CHLR</name>
<keyword evidence="1" id="KW-0547">Nucleotide-binding</keyword>
<dbReference type="InterPro" id="IPR050445">
    <property type="entry name" value="Bact_polysacc_biosynth/exp"/>
</dbReference>
<dbReference type="InterPro" id="IPR005702">
    <property type="entry name" value="Wzc-like_C"/>
</dbReference>
<evidence type="ECO:0000313" key="4">
    <source>
        <dbReference type="Proteomes" id="UP000064249"/>
    </source>
</evidence>
<dbReference type="GO" id="GO:0004713">
    <property type="term" value="F:protein tyrosine kinase activity"/>
    <property type="evidence" value="ECO:0007669"/>
    <property type="project" value="TreeGrafter"/>
</dbReference>
<gene>
    <name evidence="3" type="ORF">XD73_0815</name>
</gene>
<organism evidence="3 4">
    <name type="scientific">Anaerolinea thermophila</name>
    <dbReference type="NCBI Taxonomy" id="167964"/>
    <lineage>
        <taxon>Bacteria</taxon>
        <taxon>Bacillati</taxon>
        <taxon>Chloroflexota</taxon>
        <taxon>Anaerolineae</taxon>
        <taxon>Anaerolineales</taxon>
        <taxon>Anaerolineaceae</taxon>
        <taxon>Anaerolinea</taxon>
    </lineage>
</organism>
<dbReference type="Proteomes" id="UP000064249">
    <property type="component" value="Unassembled WGS sequence"/>
</dbReference>
<accession>A0A101FXK2</accession>
<dbReference type="CDD" id="cd05387">
    <property type="entry name" value="BY-kinase"/>
    <property type="match status" value="1"/>
</dbReference>
<dbReference type="InterPro" id="IPR027417">
    <property type="entry name" value="P-loop_NTPase"/>
</dbReference>
<keyword evidence="2" id="KW-0067">ATP-binding</keyword>
<dbReference type="PANTHER" id="PTHR32309">
    <property type="entry name" value="TYROSINE-PROTEIN KINASE"/>
    <property type="match status" value="1"/>
</dbReference>
<dbReference type="GO" id="GO:0005886">
    <property type="term" value="C:plasma membrane"/>
    <property type="evidence" value="ECO:0007669"/>
    <property type="project" value="TreeGrafter"/>
</dbReference>
<evidence type="ECO:0000256" key="1">
    <source>
        <dbReference type="ARBA" id="ARBA00022741"/>
    </source>
</evidence>
<evidence type="ECO:0000313" key="3">
    <source>
        <dbReference type="EMBL" id="KUK46320.1"/>
    </source>
</evidence>
<evidence type="ECO:0000256" key="2">
    <source>
        <dbReference type="ARBA" id="ARBA00022840"/>
    </source>
</evidence>